<dbReference type="InterPro" id="IPR022742">
    <property type="entry name" value="Hydrolase_4"/>
</dbReference>
<feature type="domain" description="Serine aminopeptidase S33" evidence="1">
    <location>
        <begin position="421"/>
        <end position="502"/>
    </location>
</feature>
<dbReference type="PANTHER" id="PTHR42886">
    <property type="entry name" value="RE40534P-RELATED"/>
    <property type="match status" value="1"/>
</dbReference>
<reference evidence="2 3" key="1">
    <citation type="journal article" date="2020" name="bioRxiv">
        <title>Sequence and annotation of 42 cannabis genomes reveals extensive copy number variation in cannabinoid synthesis and pathogen resistance genes.</title>
        <authorList>
            <person name="Mckernan K.J."/>
            <person name="Helbert Y."/>
            <person name="Kane L.T."/>
            <person name="Ebling H."/>
            <person name="Zhang L."/>
            <person name="Liu B."/>
            <person name="Eaton Z."/>
            <person name="Mclaughlin S."/>
            <person name="Kingan S."/>
            <person name="Baybayan P."/>
            <person name="Concepcion G."/>
            <person name="Jordan M."/>
            <person name="Riva A."/>
            <person name="Barbazuk W."/>
            <person name="Harkins T."/>
        </authorList>
    </citation>
    <scope>NUCLEOTIDE SEQUENCE [LARGE SCALE GENOMIC DNA]</scope>
    <source>
        <strain evidence="3">cv. Jamaican Lion 4</strain>
        <tissue evidence="2">Leaf</tissue>
    </source>
</reference>
<name>A0A7J6FLH6_CANSA</name>
<dbReference type="Pfam" id="PF12146">
    <property type="entry name" value="Hydrolase_4"/>
    <property type="match status" value="2"/>
</dbReference>
<dbReference type="Proteomes" id="UP000525078">
    <property type="component" value="Unassembled WGS sequence"/>
</dbReference>
<dbReference type="Gene3D" id="3.40.50.1820">
    <property type="entry name" value="alpha/beta hydrolase"/>
    <property type="match status" value="3"/>
</dbReference>
<evidence type="ECO:0000313" key="3">
    <source>
        <dbReference type="Proteomes" id="UP000525078"/>
    </source>
</evidence>
<dbReference type="SUPFAM" id="SSF53474">
    <property type="entry name" value="alpha/beta-Hydrolases"/>
    <property type="match status" value="2"/>
</dbReference>
<gene>
    <name evidence="2" type="ORF">F8388_002016</name>
</gene>
<feature type="domain" description="Serine aminopeptidase S33" evidence="1">
    <location>
        <begin position="96"/>
        <end position="225"/>
    </location>
</feature>
<dbReference type="PANTHER" id="PTHR42886:SF53">
    <property type="entry name" value="ALPHA_BETA-HYDROLASES SUPERFAMILY PROTEIN"/>
    <property type="match status" value="1"/>
</dbReference>
<accession>A0A7J6FLH6</accession>
<evidence type="ECO:0000313" key="2">
    <source>
        <dbReference type="EMBL" id="KAF4371488.1"/>
    </source>
</evidence>
<protein>
    <recommendedName>
        <fullName evidence="1">Serine aminopeptidase S33 domain-containing protein</fullName>
    </recommendedName>
</protein>
<evidence type="ECO:0000259" key="1">
    <source>
        <dbReference type="Pfam" id="PF12146"/>
    </source>
</evidence>
<comment type="caution">
    <text evidence="2">The sequence shown here is derived from an EMBL/GenBank/DDBJ whole genome shotgun (WGS) entry which is preliminary data.</text>
</comment>
<dbReference type="EMBL" id="JAATIP010000111">
    <property type="protein sequence ID" value="KAF4371488.1"/>
    <property type="molecule type" value="Genomic_DNA"/>
</dbReference>
<dbReference type="InterPro" id="IPR029058">
    <property type="entry name" value="AB_hydrolase_fold"/>
</dbReference>
<sequence>MGTQLYSFHSSLTLSLPYSYSCPPNNNNNNFHSLNYSCPQLHFFSPPKHSPRTRTFFRLRMAPLVRAAQTPVVERVVVPNKYGEKLVGLFHETGSEGIVILCHGFRSSKENTMMLNLAVALEKEGISSFRFDFAGNGESEGTFEYGNYQREADDLRSVIEHFFGANRTISAILGHSKGAMIRGDAVLLYASRYTDVSAVVNVCGRYDLKRGIAERFGEDFMQTLKEKGYIEVKDRRGTSYQVTEKSMLDRLNTDIHSACLKISDDCRVLTVHGSADKTIPVDDAIEFSKIIKNHKLQIVEGADHRFSDHQAELASIVTEFIKDSLFNCSRKWNTNALRLPKEALYLMKMHRFCQILLVSPISTFLTTQTYFQKVKNGPGCTKHRSLLRESDMVVQQHKVIVPNKYGEKLVGLLHETGSLEIVIICHGFRCTKEGRIQVNLAAALENEGISAFRFDFSGNGESEGTFEFAYYGREADDLHSVIEHFSAANRVIAGIVGHSKGARFSPVKPFGIVERGSNLQHLRGDAVLMYASKYHDIRTVVNLSGRYDLKSGIAERFGADIMQKLGESGYIDVKDEKSGGSYRVTKESVMDRLNTDMHAACLQIDKDCRVLTVHGTGDEIIPVQDAYEFAKIIPNHKLRIVEGADHGYSNHQAELASIVLEFIKASLEQDKAASS</sequence>
<dbReference type="GO" id="GO:0005829">
    <property type="term" value="C:cytosol"/>
    <property type="evidence" value="ECO:0007669"/>
    <property type="project" value="TreeGrafter"/>
</dbReference>
<dbReference type="AlphaFoldDB" id="A0A7J6FLH6"/>
<organism evidence="2 3">
    <name type="scientific">Cannabis sativa</name>
    <name type="common">Hemp</name>
    <name type="synonym">Marijuana</name>
    <dbReference type="NCBI Taxonomy" id="3483"/>
    <lineage>
        <taxon>Eukaryota</taxon>
        <taxon>Viridiplantae</taxon>
        <taxon>Streptophyta</taxon>
        <taxon>Embryophyta</taxon>
        <taxon>Tracheophyta</taxon>
        <taxon>Spermatophyta</taxon>
        <taxon>Magnoliopsida</taxon>
        <taxon>eudicotyledons</taxon>
        <taxon>Gunneridae</taxon>
        <taxon>Pentapetalae</taxon>
        <taxon>rosids</taxon>
        <taxon>fabids</taxon>
        <taxon>Rosales</taxon>
        <taxon>Cannabaceae</taxon>
        <taxon>Cannabis</taxon>
    </lineage>
</organism>
<proteinExistence type="predicted"/>